<dbReference type="InterPro" id="IPR011009">
    <property type="entry name" value="Kinase-like_dom_sf"/>
</dbReference>
<dbReference type="Proteomes" id="UP001470230">
    <property type="component" value="Unassembled WGS sequence"/>
</dbReference>
<keyword evidence="6 9" id="KW-0067">ATP-binding</keyword>
<keyword evidence="4 9" id="KW-0547">Nucleotide-binding</keyword>
<gene>
    <name evidence="13" type="ORF">M9Y10_037102</name>
</gene>
<keyword evidence="14" id="KW-1185">Reference proteome</keyword>
<evidence type="ECO:0000256" key="10">
    <source>
        <dbReference type="RuleBase" id="RU000304"/>
    </source>
</evidence>
<comment type="catalytic activity">
    <reaction evidence="7">
        <text>L-threonyl-[protein] + ATP = O-phospho-L-threonyl-[protein] + ADP + H(+)</text>
        <dbReference type="Rhea" id="RHEA:46608"/>
        <dbReference type="Rhea" id="RHEA-COMP:11060"/>
        <dbReference type="Rhea" id="RHEA-COMP:11605"/>
        <dbReference type="ChEBI" id="CHEBI:15378"/>
        <dbReference type="ChEBI" id="CHEBI:30013"/>
        <dbReference type="ChEBI" id="CHEBI:30616"/>
        <dbReference type="ChEBI" id="CHEBI:61977"/>
        <dbReference type="ChEBI" id="CHEBI:456216"/>
        <dbReference type="EC" id="2.7.11.1"/>
    </reaction>
</comment>
<dbReference type="InterPro" id="IPR008271">
    <property type="entry name" value="Ser/Thr_kinase_AS"/>
</dbReference>
<dbReference type="PROSITE" id="PS50011">
    <property type="entry name" value="PROTEIN_KINASE_DOM"/>
    <property type="match status" value="1"/>
</dbReference>
<dbReference type="EC" id="2.7.11.1" evidence="1"/>
<dbReference type="SUPFAM" id="SSF56112">
    <property type="entry name" value="Protein kinase-like (PK-like)"/>
    <property type="match status" value="1"/>
</dbReference>
<sequence length="345" mass="40083">MKKTELRNRNKDLESQLAGKDKELKELQQKLNEVIKRDEKEMKKRQEEIAQISKPNNPKIKVLDAETIQDLERIEDIGFGNGGRVIKVAKKKFYALKEMIIQNKSTENFQHFLNEYEIMNMLDHPNILKTFGIFLSDNKKPPAILLEYCPHNLDQAIKNKTFSNVQIVCAIFQIAEGMRYVHFRNIIHRDLKPSNILIAEDGIMKIADFGISKLMSAEEQSMTRGLGTQKFMAPEIINEEEYNEKSDIYSFGVLVYYILSSGEFPKIKIRDICLGKKAEIPSSFTSYSKQLIDSCWNFVPNNRPSFKEICEDMEKNKFSLIELTKSESNEVLKFVKEFKTQIPLY</sequence>
<keyword evidence="3" id="KW-0808">Transferase</keyword>
<evidence type="ECO:0000256" key="5">
    <source>
        <dbReference type="ARBA" id="ARBA00022777"/>
    </source>
</evidence>
<comment type="similarity">
    <text evidence="10">Belongs to the protein kinase superfamily.</text>
</comment>
<dbReference type="PROSITE" id="PS00108">
    <property type="entry name" value="PROTEIN_KINASE_ST"/>
    <property type="match status" value="1"/>
</dbReference>
<evidence type="ECO:0000313" key="13">
    <source>
        <dbReference type="EMBL" id="KAK8837053.1"/>
    </source>
</evidence>
<name>A0ABR2GSY6_9EUKA</name>
<evidence type="ECO:0000256" key="6">
    <source>
        <dbReference type="ARBA" id="ARBA00022840"/>
    </source>
</evidence>
<evidence type="ECO:0000256" key="1">
    <source>
        <dbReference type="ARBA" id="ARBA00012513"/>
    </source>
</evidence>
<evidence type="ECO:0000256" key="2">
    <source>
        <dbReference type="ARBA" id="ARBA00022527"/>
    </source>
</evidence>
<evidence type="ECO:0000259" key="12">
    <source>
        <dbReference type="PROSITE" id="PS50011"/>
    </source>
</evidence>
<comment type="catalytic activity">
    <reaction evidence="8">
        <text>L-seryl-[protein] + ATP = O-phospho-L-seryl-[protein] + ADP + H(+)</text>
        <dbReference type="Rhea" id="RHEA:17989"/>
        <dbReference type="Rhea" id="RHEA-COMP:9863"/>
        <dbReference type="Rhea" id="RHEA-COMP:11604"/>
        <dbReference type="ChEBI" id="CHEBI:15378"/>
        <dbReference type="ChEBI" id="CHEBI:29999"/>
        <dbReference type="ChEBI" id="CHEBI:30616"/>
        <dbReference type="ChEBI" id="CHEBI:83421"/>
        <dbReference type="ChEBI" id="CHEBI:456216"/>
        <dbReference type="EC" id="2.7.11.1"/>
    </reaction>
</comment>
<feature type="coiled-coil region" evidence="11">
    <location>
        <begin position="3"/>
        <end position="48"/>
    </location>
</feature>
<organism evidence="13 14">
    <name type="scientific">Tritrichomonas musculus</name>
    <dbReference type="NCBI Taxonomy" id="1915356"/>
    <lineage>
        <taxon>Eukaryota</taxon>
        <taxon>Metamonada</taxon>
        <taxon>Parabasalia</taxon>
        <taxon>Tritrichomonadida</taxon>
        <taxon>Tritrichomonadidae</taxon>
        <taxon>Tritrichomonas</taxon>
    </lineage>
</organism>
<dbReference type="InterPro" id="IPR017441">
    <property type="entry name" value="Protein_kinase_ATP_BS"/>
</dbReference>
<dbReference type="PROSITE" id="PS00107">
    <property type="entry name" value="PROTEIN_KINASE_ATP"/>
    <property type="match status" value="1"/>
</dbReference>
<comment type="caution">
    <text evidence="13">The sequence shown here is derived from an EMBL/GenBank/DDBJ whole genome shotgun (WGS) entry which is preliminary data.</text>
</comment>
<dbReference type="PANTHER" id="PTHR24361">
    <property type="entry name" value="MITOGEN-ACTIVATED KINASE KINASE KINASE"/>
    <property type="match status" value="1"/>
</dbReference>
<dbReference type="PANTHER" id="PTHR24361:SF433">
    <property type="entry name" value="PROTEIN KINASE DOMAIN-CONTAINING PROTEIN"/>
    <property type="match status" value="1"/>
</dbReference>
<evidence type="ECO:0000313" key="14">
    <source>
        <dbReference type="Proteomes" id="UP001470230"/>
    </source>
</evidence>
<evidence type="ECO:0000256" key="8">
    <source>
        <dbReference type="ARBA" id="ARBA00048679"/>
    </source>
</evidence>
<feature type="domain" description="Protein kinase" evidence="12">
    <location>
        <begin position="71"/>
        <end position="319"/>
    </location>
</feature>
<keyword evidence="5" id="KW-0418">Kinase</keyword>
<dbReference type="InterPro" id="IPR053235">
    <property type="entry name" value="Ser_Thr_kinase"/>
</dbReference>
<dbReference type="EMBL" id="JAPFFF010000062">
    <property type="protein sequence ID" value="KAK8837053.1"/>
    <property type="molecule type" value="Genomic_DNA"/>
</dbReference>
<dbReference type="SMART" id="SM00220">
    <property type="entry name" value="S_TKc"/>
    <property type="match status" value="1"/>
</dbReference>
<keyword evidence="2 10" id="KW-0723">Serine/threonine-protein kinase</keyword>
<evidence type="ECO:0000256" key="9">
    <source>
        <dbReference type="PROSITE-ProRule" id="PRU10141"/>
    </source>
</evidence>
<keyword evidence="11" id="KW-0175">Coiled coil</keyword>
<accession>A0ABR2GSY6</accession>
<proteinExistence type="inferred from homology"/>
<dbReference type="Gene3D" id="1.10.510.10">
    <property type="entry name" value="Transferase(Phosphotransferase) domain 1"/>
    <property type="match status" value="1"/>
</dbReference>
<reference evidence="13 14" key="1">
    <citation type="submission" date="2024-04" db="EMBL/GenBank/DDBJ databases">
        <title>Tritrichomonas musculus Genome.</title>
        <authorList>
            <person name="Alves-Ferreira E."/>
            <person name="Grigg M."/>
            <person name="Lorenzi H."/>
            <person name="Galac M."/>
        </authorList>
    </citation>
    <scope>NUCLEOTIDE SEQUENCE [LARGE SCALE GENOMIC DNA]</scope>
    <source>
        <strain evidence="13 14">EAF2021</strain>
    </source>
</reference>
<evidence type="ECO:0000256" key="11">
    <source>
        <dbReference type="SAM" id="Coils"/>
    </source>
</evidence>
<dbReference type="InterPro" id="IPR000719">
    <property type="entry name" value="Prot_kinase_dom"/>
</dbReference>
<dbReference type="Pfam" id="PF00069">
    <property type="entry name" value="Pkinase"/>
    <property type="match status" value="1"/>
</dbReference>
<evidence type="ECO:0000256" key="3">
    <source>
        <dbReference type="ARBA" id="ARBA00022679"/>
    </source>
</evidence>
<feature type="binding site" evidence="9">
    <location>
        <position position="97"/>
    </location>
    <ligand>
        <name>ATP</name>
        <dbReference type="ChEBI" id="CHEBI:30616"/>
    </ligand>
</feature>
<evidence type="ECO:0000256" key="4">
    <source>
        <dbReference type="ARBA" id="ARBA00022741"/>
    </source>
</evidence>
<evidence type="ECO:0000256" key="7">
    <source>
        <dbReference type="ARBA" id="ARBA00047899"/>
    </source>
</evidence>
<protein>
    <recommendedName>
        <fullName evidence="1">non-specific serine/threonine protein kinase</fullName>
        <ecNumber evidence="1">2.7.11.1</ecNumber>
    </recommendedName>
</protein>